<keyword evidence="8" id="KW-0458">Lysosome</keyword>
<keyword evidence="9" id="KW-0539">Nucleus</keyword>
<dbReference type="InterPro" id="IPR036322">
    <property type="entry name" value="WD40_repeat_dom_sf"/>
</dbReference>
<dbReference type="Gene3D" id="2.130.10.10">
    <property type="entry name" value="YVTN repeat-like/Quinoprotein amine dehydrogenase"/>
    <property type="match status" value="1"/>
</dbReference>
<evidence type="ECO:0000256" key="10">
    <source>
        <dbReference type="PROSITE-ProRule" id="PRU00221"/>
    </source>
</evidence>
<accession>A0A5J4P078</accession>
<evidence type="ECO:0000256" key="4">
    <source>
        <dbReference type="ARBA" id="ARBA00022448"/>
    </source>
</evidence>
<dbReference type="GO" id="GO:0031080">
    <property type="term" value="C:nuclear pore outer ring"/>
    <property type="evidence" value="ECO:0007669"/>
    <property type="project" value="TreeGrafter"/>
</dbReference>
<feature type="repeat" description="WD" evidence="10">
    <location>
        <begin position="255"/>
        <end position="287"/>
    </location>
</feature>
<dbReference type="GO" id="GO:0015031">
    <property type="term" value="P:protein transport"/>
    <property type="evidence" value="ECO:0007669"/>
    <property type="project" value="UniProtKB-KW"/>
</dbReference>
<protein>
    <submittedName>
        <fullName evidence="11">Nucleoporin SEH1</fullName>
    </submittedName>
</protein>
<dbReference type="PANTHER" id="PTHR11024">
    <property type="entry name" value="NUCLEAR PORE COMPLEX PROTEIN SEC13 / SEH1 FAMILY MEMBER"/>
    <property type="match status" value="1"/>
</dbReference>
<dbReference type="Pfam" id="PF00400">
    <property type="entry name" value="WD40"/>
    <property type="match status" value="1"/>
</dbReference>
<evidence type="ECO:0000256" key="5">
    <source>
        <dbReference type="ARBA" id="ARBA00022574"/>
    </source>
</evidence>
<evidence type="ECO:0000256" key="6">
    <source>
        <dbReference type="ARBA" id="ARBA00022737"/>
    </source>
</evidence>
<evidence type="ECO:0000256" key="3">
    <source>
        <dbReference type="ARBA" id="ARBA00010102"/>
    </source>
</evidence>
<dbReference type="SMART" id="SM00320">
    <property type="entry name" value="WD40"/>
    <property type="match status" value="2"/>
</dbReference>
<evidence type="ECO:0000256" key="8">
    <source>
        <dbReference type="ARBA" id="ARBA00023228"/>
    </source>
</evidence>
<dbReference type="Proteomes" id="UP000324629">
    <property type="component" value="Unassembled WGS sequence"/>
</dbReference>
<keyword evidence="4" id="KW-0813">Transport</keyword>
<proteinExistence type="inferred from homology"/>
<dbReference type="SUPFAM" id="SSF50978">
    <property type="entry name" value="WD40 repeat-like"/>
    <property type="match status" value="1"/>
</dbReference>
<keyword evidence="12" id="KW-1185">Reference proteome</keyword>
<dbReference type="AlphaFoldDB" id="A0A5J4P078"/>
<evidence type="ECO:0000313" key="11">
    <source>
        <dbReference type="EMBL" id="KAA3681345.1"/>
    </source>
</evidence>
<evidence type="ECO:0000256" key="1">
    <source>
        <dbReference type="ARBA" id="ARBA00004259"/>
    </source>
</evidence>
<dbReference type="GO" id="GO:0035859">
    <property type="term" value="C:Seh1-associated complex"/>
    <property type="evidence" value="ECO:0007669"/>
    <property type="project" value="TreeGrafter"/>
</dbReference>
<keyword evidence="6" id="KW-0677">Repeat</keyword>
<reference evidence="11 12" key="1">
    <citation type="journal article" date="2019" name="Gigascience">
        <title>Whole-genome sequence of the oriental lung fluke Paragonimus westermani.</title>
        <authorList>
            <person name="Oey H."/>
            <person name="Zakrzewski M."/>
            <person name="Narain K."/>
            <person name="Devi K.R."/>
            <person name="Agatsuma T."/>
            <person name="Nawaratna S."/>
            <person name="Gobert G.N."/>
            <person name="Jones M.K."/>
            <person name="Ragan M.A."/>
            <person name="McManus D.P."/>
            <person name="Krause L."/>
        </authorList>
    </citation>
    <scope>NUCLEOTIDE SEQUENCE [LARGE SCALE GENOMIC DNA]</scope>
    <source>
        <strain evidence="11 12">IND2009</strain>
    </source>
</reference>
<comment type="subcellular location">
    <subcellularLocation>
        <location evidence="2">Lysosome</location>
    </subcellularLocation>
    <subcellularLocation>
        <location evidence="1">Nucleus envelope</location>
    </subcellularLocation>
</comment>
<dbReference type="InterPro" id="IPR001680">
    <property type="entry name" value="WD40_rpt"/>
</dbReference>
<dbReference type="EMBL" id="QNGE01000223">
    <property type="protein sequence ID" value="KAA3681345.1"/>
    <property type="molecule type" value="Genomic_DNA"/>
</dbReference>
<dbReference type="GO" id="GO:1904263">
    <property type="term" value="P:positive regulation of TORC1 signaling"/>
    <property type="evidence" value="ECO:0007669"/>
    <property type="project" value="TreeGrafter"/>
</dbReference>
<comment type="similarity">
    <text evidence="3">Belongs to the WD repeat SEC13 family.</text>
</comment>
<dbReference type="InterPro" id="IPR015943">
    <property type="entry name" value="WD40/YVTN_repeat-like_dom_sf"/>
</dbReference>
<dbReference type="PROSITE" id="PS50082">
    <property type="entry name" value="WD_REPEATS_2"/>
    <property type="match status" value="1"/>
</dbReference>
<dbReference type="InterPro" id="IPR037363">
    <property type="entry name" value="Sec13/Seh1_fam"/>
</dbReference>
<dbReference type="PANTHER" id="PTHR11024:SF3">
    <property type="entry name" value="NUCLEOPORIN SEH1"/>
    <property type="match status" value="1"/>
</dbReference>
<comment type="caution">
    <text evidence="11">The sequence shown here is derived from an EMBL/GenBank/DDBJ whole genome shotgun (WGS) entry which is preliminary data.</text>
</comment>
<organism evidence="11 12">
    <name type="scientific">Paragonimus westermani</name>
    <dbReference type="NCBI Taxonomy" id="34504"/>
    <lineage>
        <taxon>Eukaryota</taxon>
        <taxon>Metazoa</taxon>
        <taxon>Spiralia</taxon>
        <taxon>Lophotrochozoa</taxon>
        <taxon>Platyhelminthes</taxon>
        <taxon>Trematoda</taxon>
        <taxon>Digenea</taxon>
        <taxon>Plagiorchiida</taxon>
        <taxon>Troglotremata</taxon>
        <taxon>Troglotrematidae</taxon>
        <taxon>Paragonimus</taxon>
    </lineage>
</organism>
<dbReference type="GO" id="GO:0005764">
    <property type="term" value="C:lysosome"/>
    <property type="evidence" value="ECO:0007669"/>
    <property type="project" value="UniProtKB-SubCell"/>
</dbReference>
<evidence type="ECO:0000256" key="2">
    <source>
        <dbReference type="ARBA" id="ARBA00004371"/>
    </source>
</evidence>
<keyword evidence="5 10" id="KW-0853">WD repeat</keyword>
<evidence type="ECO:0000313" key="12">
    <source>
        <dbReference type="Proteomes" id="UP000324629"/>
    </source>
</evidence>
<dbReference type="GO" id="GO:0005198">
    <property type="term" value="F:structural molecule activity"/>
    <property type="evidence" value="ECO:0007669"/>
    <property type="project" value="InterPro"/>
</dbReference>
<gene>
    <name evidence="11" type="ORF">DEA37_0014515</name>
</gene>
<dbReference type="PROSITE" id="PS50294">
    <property type="entry name" value="WD_REPEATS_REGION"/>
    <property type="match status" value="1"/>
</dbReference>
<sequence length="359" mass="38223">MTDVNPLKVLQMTQCKVELDCWRRQMSASGAPLHEVDGQPGLGNQIAHSIATPMPSTTNWVRRASLVDPRTSVTDLEFAPRHLGLQLAAISTDGLLRIYEALSRLDPPLIAVGSATSASFNTAGENVNGAPVPPTSNMFQTGLGGSGGSSGSLVVGKVVIYEYSEARRHWDLVEDVGMLIDAVYDLQFAPHMGQSFHTLAVGSKEVFILRIRPATTGQGNNIISKGDVSLSGSGSLSSMPVPVRSAYEINLLARFGDHKGRVWRVSWNVTGSVLASSGDDGYVRLWQANHLGVWQPISAIAPDGSLPTGPADHASAVTLSSMLPQLPPPVRNLGSALQLKSNVHTENEAGEFKVQCCVI</sequence>
<dbReference type="GO" id="GO:0034198">
    <property type="term" value="P:cellular response to amino acid starvation"/>
    <property type="evidence" value="ECO:0007669"/>
    <property type="project" value="TreeGrafter"/>
</dbReference>
<keyword evidence="7" id="KW-0653">Protein transport</keyword>
<name>A0A5J4P078_9TREM</name>
<evidence type="ECO:0000256" key="7">
    <source>
        <dbReference type="ARBA" id="ARBA00022927"/>
    </source>
</evidence>
<evidence type="ECO:0000256" key="9">
    <source>
        <dbReference type="ARBA" id="ARBA00023242"/>
    </source>
</evidence>